<dbReference type="AlphaFoldDB" id="A0A9N9I853"/>
<protein>
    <submittedName>
        <fullName evidence="2">13175_t:CDS:1</fullName>
    </submittedName>
</protein>
<comment type="caution">
    <text evidence="2">The sequence shown here is derived from an EMBL/GenBank/DDBJ whole genome shotgun (WGS) entry which is preliminary data.</text>
</comment>
<keyword evidence="1" id="KW-1133">Transmembrane helix</keyword>
<keyword evidence="1" id="KW-0812">Transmembrane</keyword>
<evidence type="ECO:0000256" key="1">
    <source>
        <dbReference type="SAM" id="Phobius"/>
    </source>
</evidence>
<reference evidence="2" key="1">
    <citation type="submission" date="2021-06" db="EMBL/GenBank/DDBJ databases">
        <authorList>
            <person name="Kallberg Y."/>
            <person name="Tangrot J."/>
            <person name="Rosling A."/>
        </authorList>
    </citation>
    <scope>NUCLEOTIDE SEQUENCE</scope>
    <source>
        <strain evidence="2">87-6 pot B 2015</strain>
    </source>
</reference>
<feature type="non-terminal residue" evidence="2">
    <location>
        <position position="40"/>
    </location>
</feature>
<evidence type="ECO:0000313" key="2">
    <source>
        <dbReference type="EMBL" id="CAG8725016.1"/>
    </source>
</evidence>
<feature type="transmembrane region" description="Helical" evidence="1">
    <location>
        <begin position="6"/>
        <end position="23"/>
    </location>
</feature>
<gene>
    <name evidence="2" type="ORF">FMOSSE_LOCUS15270</name>
</gene>
<keyword evidence="3" id="KW-1185">Reference proteome</keyword>
<accession>A0A9N9I853</accession>
<dbReference type="EMBL" id="CAJVPP010014732">
    <property type="protein sequence ID" value="CAG8725016.1"/>
    <property type="molecule type" value="Genomic_DNA"/>
</dbReference>
<sequence>EVVLSVTLIGSPIIYLLQIKVAYRKTKNIIARIVKMTLDL</sequence>
<proteinExistence type="predicted"/>
<feature type="non-terminal residue" evidence="2">
    <location>
        <position position="1"/>
    </location>
</feature>
<evidence type="ECO:0000313" key="3">
    <source>
        <dbReference type="Proteomes" id="UP000789375"/>
    </source>
</evidence>
<keyword evidence="1" id="KW-0472">Membrane</keyword>
<name>A0A9N9I853_FUNMO</name>
<dbReference type="Proteomes" id="UP000789375">
    <property type="component" value="Unassembled WGS sequence"/>
</dbReference>
<organism evidence="2 3">
    <name type="scientific">Funneliformis mosseae</name>
    <name type="common">Endomycorrhizal fungus</name>
    <name type="synonym">Glomus mosseae</name>
    <dbReference type="NCBI Taxonomy" id="27381"/>
    <lineage>
        <taxon>Eukaryota</taxon>
        <taxon>Fungi</taxon>
        <taxon>Fungi incertae sedis</taxon>
        <taxon>Mucoromycota</taxon>
        <taxon>Glomeromycotina</taxon>
        <taxon>Glomeromycetes</taxon>
        <taxon>Glomerales</taxon>
        <taxon>Glomeraceae</taxon>
        <taxon>Funneliformis</taxon>
    </lineage>
</organism>